<accession>A0A4R2TLQ2</accession>
<dbReference type="Proteomes" id="UP000295504">
    <property type="component" value="Unassembled WGS sequence"/>
</dbReference>
<proteinExistence type="predicted"/>
<protein>
    <submittedName>
        <fullName evidence="1">Uncharacterized protein</fullName>
    </submittedName>
</protein>
<dbReference type="RefSeq" id="WP_132848566.1">
    <property type="nucleotide sequence ID" value="NZ_CP058648.1"/>
</dbReference>
<organism evidence="1 2">
    <name type="scientific">Serpentinicella alkaliphila</name>
    <dbReference type="NCBI Taxonomy" id="1734049"/>
    <lineage>
        <taxon>Bacteria</taxon>
        <taxon>Bacillati</taxon>
        <taxon>Bacillota</taxon>
        <taxon>Clostridia</taxon>
        <taxon>Peptostreptococcales</taxon>
        <taxon>Natronincolaceae</taxon>
        <taxon>Serpentinicella</taxon>
    </lineage>
</organism>
<evidence type="ECO:0000313" key="2">
    <source>
        <dbReference type="Proteomes" id="UP000295504"/>
    </source>
</evidence>
<keyword evidence="2" id="KW-1185">Reference proteome</keyword>
<dbReference type="EMBL" id="SLYC01000018">
    <property type="protein sequence ID" value="TCQ02165.1"/>
    <property type="molecule type" value="Genomic_DNA"/>
</dbReference>
<dbReference type="SUPFAM" id="SSF69318">
    <property type="entry name" value="Integrin alpha N-terminal domain"/>
    <property type="match status" value="1"/>
</dbReference>
<dbReference type="OrthoDB" id="1954430at2"/>
<sequence length="262" mass="29588">MNTSKRNYLSIVSLVLIVLLVSTVMLVNSRKDSSVISSDNSKQTIDLVFKPVEIEPLKEVEITDEFKYVDTIELKCFNGSLHVYAKNDETESGEVYGFIEHNNKFYEVNVISAYGVEDQNINLVDVTKDGRNELQLIGSLGSTYAELKIISYDANDEQWINLLTMGTPYIVDLDGDGVNEYIGVSTGSMPGFVDIYRWNGEFFVKASVTESTNNIYANLYNNQVTSEHKSIQDGSWIIETGNNDKSEFYRYELGKLVKTIQN</sequence>
<dbReference type="AlphaFoldDB" id="A0A4R2TLQ2"/>
<evidence type="ECO:0000313" key="1">
    <source>
        <dbReference type="EMBL" id="TCQ02165.1"/>
    </source>
</evidence>
<dbReference type="InterPro" id="IPR028994">
    <property type="entry name" value="Integrin_alpha_N"/>
</dbReference>
<reference evidence="1 2" key="1">
    <citation type="submission" date="2019-03" db="EMBL/GenBank/DDBJ databases">
        <title>Genomic Encyclopedia of Type Strains, Phase IV (KMG-IV): sequencing the most valuable type-strain genomes for metagenomic binning, comparative biology and taxonomic classification.</title>
        <authorList>
            <person name="Goeker M."/>
        </authorList>
    </citation>
    <scope>NUCLEOTIDE SEQUENCE [LARGE SCALE GENOMIC DNA]</scope>
    <source>
        <strain evidence="1 2">DSM 100013</strain>
    </source>
</reference>
<gene>
    <name evidence="1" type="ORF">EDD79_101845</name>
</gene>
<comment type="caution">
    <text evidence="1">The sequence shown here is derived from an EMBL/GenBank/DDBJ whole genome shotgun (WGS) entry which is preliminary data.</text>
</comment>
<name>A0A4R2TLQ2_9FIRM</name>